<sequence>MKEKLQSDFLQRQYMISKDFEIYYYNNHATPLHIQAHAHNYYEFYFFLEGNVEMLIDKQPYTLQYGDVILIPPGISHKVTIKDVETPYRRFVFWISKEYSNRLEQKSEDFVYLQKYAQQKQKYVFHNDRVVANGIQSRILRLLEEQREEHFGKQTLIELCVNELLLSINRLVYEREHSATMANSDTLYYNVLSYIERNLDADLSLDALAREFYVSKFHIAHLFKNQLGISVHQFITKKRLDACRTAIQGGEGVTRAYRMFGFGDYSCFYRAFKKEYGISPRECQELAP</sequence>
<dbReference type="GO" id="GO:0043565">
    <property type="term" value="F:sequence-specific DNA binding"/>
    <property type="evidence" value="ECO:0007669"/>
    <property type="project" value="InterPro"/>
</dbReference>
<evidence type="ECO:0000259" key="4">
    <source>
        <dbReference type="PROSITE" id="PS01124"/>
    </source>
</evidence>
<protein>
    <submittedName>
        <fullName evidence="5">AraC family transcriptional regulator</fullName>
    </submittedName>
</protein>
<evidence type="ECO:0000256" key="3">
    <source>
        <dbReference type="ARBA" id="ARBA00023163"/>
    </source>
</evidence>
<evidence type="ECO:0000256" key="2">
    <source>
        <dbReference type="ARBA" id="ARBA00023125"/>
    </source>
</evidence>
<dbReference type="SUPFAM" id="SSF51215">
    <property type="entry name" value="Regulatory protein AraC"/>
    <property type="match status" value="1"/>
</dbReference>
<dbReference type="SMART" id="SM00342">
    <property type="entry name" value="HTH_ARAC"/>
    <property type="match status" value="1"/>
</dbReference>
<dbReference type="Gene3D" id="1.10.10.60">
    <property type="entry name" value="Homeodomain-like"/>
    <property type="match status" value="2"/>
</dbReference>
<keyword evidence="2" id="KW-0238">DNA-binding</keyword>
<dbReference type="EMBL" id="AMCI01003594">
    <property type="protein sequence ID" value="EJW99933.1"/>
    <property type="molecule type" value="Genomic_DNA"/>
</dbReference>
<dbReference type="PANTHER" id="PTHR43280:SF34">
    <property type="entry name" value="ARAC-FAMILY TRANSCRIPTIONAL REGULATOR"/>
    <property type="match status" value="1"/>
</dbReference>
<dbReference type="Gene3D" id="2.60.120.10">
    <property type="entry name" value="Jelly Rolls"/>
    <property type="match status" value="1"/>
</dbReference>
<dbReference type="InterPro" id="IPR037923">
    <property type="entry name" value="HTH-like"/>
</dbReference>
<dbReference type="GO" id="GO:0003700">
    <property type="term" value="F:DNA-binding transcription factor activity"/>
    <property type="evidence" value="ECO:0007669"/>
    <property type="project" value="InterPro"/>
</dbReference>
<accession>J9FZC6</accession>
<dbReference type="AlphaFoldDB" id="J9FZC6"/>
<gene>
    <name evidence="5" type="ORF">EVA_11960</name>
</gene>
<evidence type="ECO:0000256" key="1">
    <source>
        <dbReference type="ARBA" id="ARBA00023015"/>
    </source>
</evidence>
<dbReference type="InterPro" id="IPR018060">
    <property type="entry name" value="HTH_AraC"/>
</dbReference>
<dbReference type="PANTHER" id="PTHR43280">
    <property type="entry name" value="ARAC-FAMILY TRANSCRIPTIONAL REGULATOR"/>
    <property type="match status" value="1"/>
</dbReference>
<name>J9FZC6_9ZZZZ</name>
<dbReference type="Pfam" id="PF07883">
    <property type="entry name" value="Cupin_2"/>
    <property type="match status" value="1"/>
</dbReference>
<comment type="caution">
    <text evidence="5">The sequence shown here is derived from an EMBL/GenBank/DDBJ whole genome shotgun (WGS) entry which is preliminary data.</text>
</comment>
<feature type="domain" description="HTH araC/xylS-type" evidence="4">
    <location>
        <begin position="189"/>
        <end position="286"/>
    </location>
</feature>
<feature type="non-terminal residue" evidence="5">
    <location>
        <position position="288"/>
    </location>
</feature>
<dbReference type="InterPro" id="IPR013096">
    <property type="entry name" value="Cupin_2"/>
</dbReference>
<keyword evidence="3" id="KW-0804">Transcription</keyword>
<dbReference type="SUPFAM" id="SSF46689">
    <property type="entry name" value="Homeodomain-like"/>
    <property type="match status" value="2"/>
</dbReference>
<organism evidence="5">
    <name type="scientific">gut metagenome</name>
    <dbReference type="NCBI Taxonomy" id="749906"/>
    <lineage>
        <taxon>unclassified sequences</taxon>
        <taxon>metagenomes</taxon>
        <taxon>organismal metagenomes</taxon>
    </lineage>
</organism>
<dbReference type="InterPro" id="IPR009057">
    <property type="entry name" value="Homeodomain-like_sf"/>
</dbReference>
<dbReference type="PROSITE" id="PS01124">
    <property type="entry name" value="HTH_ARAC_FAMILY_2"/>
    <property type="match status" value="1"/>
</dbReference>
<reference evidence="5" key="1">
    <citation type="journal article" date="2012" name="PLoS ONE">
        <title>Gene sets for utilization of primary and secondary nutrition supplies in the distal gut of endangered iberian lynx.</title>
        <authorList>
            <person name="Alcaide M."/>
            <person name="Messina E."/>
            <person name="Richter M."/>
            <person name="Bargiela R."/>
            <person name="Peplies J."/>
            <person name="Huws S.A."/>
            <person name="Newbold C.J."/>
            <person name="Golyshin P.N."/>
            <person name="Simon M.A."/>
            <person name="Lopez G."/>
            <person name="Yakimov M.M."/>
            <person name="Ferrer M."/>
        </authorList>
    </citation>
    <scope>NUCLEOTIDE SEQUENCE</scope>
</reference>
<dbReference type="Pfam" id="PF12833">
    <property type="entry name" value="HTH_18"/>
    <property type="match status" value="1"/>
</dbReference>
<keyword evidence="1" id="KW-0805">Transcription regulation</keyword>
<proteinExistence type="predicted"/>
<evidence type="ECO:0000313" key="5">
    <source>
        <dbReference type="EMBL" id="EJW99933.1"/>
    </source>
</evidence>
<dbReference type="InterPro" id="IPR014710">
    <property type="entry name" value="RmlC-like_jellyroll"/>
</dbReference>